<keyword evidence="1" id="KW-0812">Transmembrane</keyword>
<evidence type="ECO:0000256" key="1">
    <source>
        <dbReference type="SAM" id="Phobius"/>
    </source>
</evidence>
<dbReference type="EMBL" id="RBZM01000004">
    <property type="protein sequence ID" value="RKP55436.1"/>
    <property type="molecule type" value="Genomic_DNA"/>
</dbReference>
<dbReference type="RefSeq" id="WP_120976183.1">
    <property type="nucleotide sequence ID" value="NZ_RBZM01000004.1"/>
</dbReference>
<organism evidence="2 3">
    <name type="scientific">Cohnella endophytica</name>
    <dbReference type="NCBI Taxonomy" id="2419778"/>
    <lineage>
        <taxon>Bacteria</taxon>
        <taxon>Bacillati</taxon>
        <taxon>Bacillota</taxon>
        <taxon>Bacilli</taxon>
        <taxon>Bacillales</taxon>
        <taxon>Paenibacillaceae</taxon>
        <taxon>Cohnella</taxon>
    </lineage>
</organism>
<accession>A0A494Y551</accession>
<evidence type="ECO:0000313" key="2">
    <source>
        <dbReference type="EMBL" id="RKP55436.1"/>
    </source>
</evidence>
<dbReference type="Proteomes" id="UP000282076">
    <property type="component" value="Unassembled WGS sequence"/>
</dbReference>
<keyword evidence="1" id="KW-0472">Membrane</keyword>
<dbReference type="Pfam" id="PF04134">
    <property type="entry name" value="DCC1-like"/>
    <property type="match status" value="1"/>
</dbReference>
<dbReference type="OrthoDB" id="9785438at2"/>
<dbReference type="InterPro" id="IPR052927">
    <property type="entry name" value="DCC_oxidoreductase"/>
</dbReference>
<feature type="transmembrane region" description="Helical" evidence="1">
    <location>
        <begin position="118"/>
        <end position="137"/>
    </location>
</feature>
<sequence length="173" mass="19195">MARSTGDADSEIKKQRTDGSYAPNALTAKELSGQSALLLIDGVCNLCQGIARFIIARDPEAKFRFASLQSDIGQRLLQEGGMAVQNMDTFVMIDNGRFYTKSSAALKVVRRLGGLWPLLYALIVVPPFLRNGVYGFVAKRRYRWFGKEDSCILPTPDIRRRFIDGSWGAAKGE</sequence>
<gene>
    <name evidence="2" type="ORF">D7Z26_09615</name>
</gene>
<proteinExistence type="predicted"/>
<reference evidence="2 3" key="1">
    <citation type="submission" date="2018-10" db="EMBL/GenBank/DDBJ databases">
        <title>Cohnella sp. M2MS4P-1, whole genome shotgun sequence.</title>
        <authorList>
            <person name="Tuo L."/>
        </authorList>
    </citation>
    <scope>NUCLEOTIDE SEQUENCE [LARGE SCALE GENOMIC DNA]</scope>
    <source>
        <strain evidence="2 3">M2MS4P-1</strain>
    </source>
</reference>
<dbReference type="PANTHER" id="PTHR33639:SF2">
    <property type="entry name" value="DUF393 DOMAIN-CONTAINING PROTEIN"/>
    <property type="match status" value="1"/>
</dbReference>
<comment type="caution">
    <text evidence="2">The sequence shown here is derived from an EMBL/GenBank/DDBJ whole genome shotgun (WGS) entry which is preliminary data.</text>
</comment>
<keyword evidence="1" id="KW-1133">Transmembrane helix</keyword>
<evidence type="ECO:0000313" key="3">
    <source>
        <dbReference type="Proteomes" id="UP000282076"/>
    </source>
</evidence>
<dbReference type="GO" id="GO:0015035">
    <property type="term" value="F:protein-disulfide reductase activity"/>
    <property type="evidence" value="ECO:0007669"/>
    <property type="project" value="InterPro"/>
</dbReference>
<name>A0A494Y551_9BACL</name>
<dbReference type="PANTHER" id="PTHR33639">
    <property type="entry name" value="THIOL-DISULFIDE OXIDOREDUCTASE DCC"/>
    <property type="match status" value="1"/>
</dbReference>
<keyword evidence="3" id="KW-1185">Reference proteome</keyword>
<dbReference type="AlphaFoldDB" id="A0A494Y551"/>
<protein>
    <submittedName>
        <fullName evidence="2">DUF393 domain-containing protein</fullName>
    </submittedName>
</protein>
<dbReference type="InterPro" id="IPR007263">
    <property type="entry name" value="DCC1-like"/>
</dbReference>